<evidence type="ECO:0000256" key="1">
    <source>
        <dbReference type="SAM" id="Phobius"/>
    </source>
</evidence>
<keyword evidence="1" id="KW-0472">Membrane</keyword>
<protein>
    <submittedName>
        <fullName evidence="2">Phage holin, LL-H family</fullName>
    </submittedName>
</protein>
<dbReference type="InterPro" id="IPR010026">
    <property type="entry name" value="Phage_holin_LL-H"/>
</dbReference>
<dbReference type="TCDB" id="1.E.26.1.7">
    <property type="family name" value="the holin llh (holin llh) family"/>
</dbReference>
<keyword evidence="1" id="KW-0812">Transmembrane</keyword>
<dbReference type="AlphaFoldDB" id="E4QE33"/>
<dbReference type="EMBL" id="CP002219">
    <property type="protein sequence ID" value="ADQ06527.1"/>
    <property type="molecule type" value="Genomic_DNA"/>
</dbReference>
<dbReference type="Pfam" id="PF09682">
    <property type="entry name" value="Phage_holin_6_1"/>
    <property type="match status" value="1"/>
</dbReference>
<gene>
    <name evidence="2" type="ordered locus">Calhy_0790</name>
</gene>
<name>E4QE33_CALH1</name>
<dbReference type="KEGG" id="chd:Calhy_0790"/>
<sequence>MREAVMQAFVYILQALIVIVGGYIIAYLKAKVGQQKLNIVLKVAEQVVKATEQIYANVKGAGNNKKELAVKFLMDRFKLTEKEAEMFVEAAVRELKVLELEATKDIKQQ</sequence>
<dbReference type="RefSeq" id="WP_013402727.1">
    <property type="nucleotide sequence ID" value="NC_014652.1"/>
</dbReference>
<accession>E4QE33</accession>
<evidence type="ECO:0000313" key="3">
    <source>
        <dbReference type="Proteomes" id="UP000006890"/>
    </source>
</evidence>
<feature type="transmembrane region" description="Helical" evidence="1">
    <location>
        <begin position="6"/>
        <end position="28"/>
    </location>
</feature>
<keyword evidence="3" id="KW-1185">Reference proteome</keyword>
<reference key="1">
    <citation type="submission" date="2010-09" db="EMBL/GenBank/DDBJ databases">
        <title>Complete sequence of Caldicellulosiruptor hydrothermalis 108.</title>
        <authorList>
            <consortium name="US DOE Joint Genome Institute"/>
            <person name="Lucas S."/>
            <person name="Copeland A."/>
            <person name="Lapidus A."/>
            <person name="Cheng J.-F."/>
            <person name="Bruce D."/>
            <person name="Goodwin L."/>
            <person name="Pitluck S."/>
            <person name="Davenport K."/>
            <person name="Detter J.C."/>
            <person name="Han C."/>
            <person name="Tapia R."/>
            <person name="Land M."/>
            <person name="Hauser L."/>
            <person name="Chang Y.-J."/>
            <person name="Jeffries C."/>
            <person name="Kyrpides N."/>
            <person name="Ivanova N."/>
            <person name="Mikhailova N."/>
            <person name="Blumer-Schuette S.E."/>
            <person name="Kelly R.M."/>
            <person name="Woyke T."/>
        </authorList>
    </citation>
    <scope>NUCLEOTIDE SEQUENCE</scope>
    <source>
        <strain>108</strain>
    </source>
</reference>
<dbReference type="STRING" id="632292.Calhy_0790"/>
<keyword evidence="1" id="KW-1133">Transmembrane helix</keyword>
<organism evidence="2 3">
    <name type="scientific">Caldicellulosiruptor hydrothermalis (strain DSM 18901 / VKM B-2411 / 108)</name>
    <dbReference type="NCBI Taxonomy" id="632292"/>
    <lineage>
        <taxon>Bacteria</taxon>
        <taxon>Bacillati</taxon>
        <taxon>Bacillota</taxon>
        <taxon>Bacillota incertae sedis</taxon>
        <taxon>Caldicellulosiruptorales</taxon>
        <taxon>Caldicellulosiruptoraceae</taxon>
        <taxon>Caldicellulosiruptor</taxon>
    </lineage>
</organism>
<dbReference type="OrthoDB" id="1726459at2"/>
<proteinExistence type="predicted"/>
<evidence type="ECO:0000313" key="2">
    <source>
        <dbReference type="EMBL" id="ADQ06527.1"/>
    </source>
</evidence>
<dbReference type="Proteomes" id="UP000006890">
    <property type="component" value="Chromosome"/>
</dbReference>
<reference evidence="2 3" key="2">
    <citation type="journal article" date="2011" name="J. Bacteriol.">
        <title>Complete genome sequences for the anaerobic, extremely thermophilic plant biomass-degrading bacteria Caldicellulosiruptor hydrothermalis, Caldicellulosiruptor kristjanssonii, Caldicellulosiruptor kronotskyensis, Caldicellulosiruptor owensenis, and Caldicellulosiruptor lactoaceticus.</title>
        <authorList>
            <person name="Blumer-Schuette S.E."/>
            <person name="Ozdemir I."/>
            <person name="Mistry D."/>
            <person name="Lucas S."/>
            <person name="Lapidus A."/>
            <person name="Cheng J.F."/>
            <person name="Goodwin L.A."/>
            <person name="Pitluck S."/>
            <person name="Land M.L."/>
            <person name="Hauser L.J."/>
            <person name="Woyke T."/>
            <person name="Mikhailova N."/>
            <person name="Pati A."/>
            <person name="Kyrpides N.C."/>
            <person name="Ivanova N."/>
            <person name="Detter J.C."/>
            <person name="Walston-Davenport K."/>
            <person name="Han S."/>
            <person name="Adams M.W."/>
            <person name="Kelly R.M."/>
        </authorList>
    </citation>
    <scope>NUCLEOTIDE SEQUENCE [LARGE SCALE GENOMIC DNA]</scope>
    <source>
        <strain evidence="3">DSM 18901 / VKM B-2411 / 108</strain>
    </source>
</reference>
<dbReference type="HOGENOM" id="CLU_2276137_0_0_9"/>